<feature type="compositionally biased region" description="Basic residues" evidence="7">
    <location>
        <begin position="154"/>
        <end position="163"/>
    </location>
</feature>
<keyword evidence="2" id="KW-0677">Repeat</keyword>
<dbReference type="EMBL" id="OU015566">
    <property type="protein sequence ID" value="CAG5102027.1"/>
    <property type="molecule type" value="Genomic_DNA"/>
</dbReference>
<evidence type="ECO:0000256" key="1">
    <source>
        <dbReference type="ARBA" id="ARBA00022723"/>
    </source>
</evidence>
<evidence type="ECO:0000256" key="3">
    <source>
        <dbReference type="ARBA" id="ARBA00022771"/>
    </source>
</evidence>
<sequence>MCNDDHKEYLRQYEAARLQMERRCTSEESDEGLGHSGSDGESNRTGSPTHPKCENLEEIENMNLDGENVELDENGKRKEDLYKCRYCDRTFCYLCHLKVHERVHTGEKPYKCTYCDVTFSQLGSLTVHMRIHTGEKPYECRICLKKFRHINSLRRHQRQVHRKTPAEVDASPRGADMIPTPGRGFPAASGAPATPYPAYPPANLANRAALKSVLEMRQMAAAHHNPAMNNLNYVRQMQLQQQYQLQAQQQQQQAAWQQQLIRSMSQHSLAQPKPVVKSTNHSIASMISDAPQTNKPKKHSFSISALVGEDSESEDDTVRIDCPEVDEEVDVISDDHISEDAHSSDPSASPCHSAGNTSDDSGAASGHSINIVVNDEDLRRALTVDPEASPKPKRLDFAKNLLILLCEIFLRILASSTISAAKKLLFMVAKSGKPC</sequence>
<proteinExistence type="predicted"/>
<evidence type="ECO:0000259" key="8">
    <source>
        <dbReference type="PROSITE" id="PS50157"/>
    </source>
</evidence>
<evidence type="ECO:0000256" key="4">
    <source>
        <dbReference type="ARBA" id="ARBA00022833"/>
    </source>
</evidence>
<keyword evidence="3 6" id="KW-0863">Zinc-finger</keyword>
<dbReference type="Gene3D" id="3.30.160.60">
    <property type="entry name" value="Classic Zinc Finger"/>
    <property type="match status" value="3"/>
</dbReference>
<evidence type="ECO:0000313" key="9">
    <source>
        <dbReference type="EMBL" id="CAG5102027.1"/>
    </source>
</evidence>
<evidence type="ECO:0000256" key="5">
    <source>
        <dbReference type="ARBA" id="ARBA00023242"/>
    </source>
</evidence>
<dbReference type="PANTHER" id="PTHR23235:SF142">
    <property type="entry name" value="ZINC FINGER PROTEIN 384"/>
    <property type="match status" value="1"/>
</dbReference>
<reference evidence="9 10" key="1">
    <citation type="submission" date="2021-04" db="EMBL/GenBank/DDBJ databases">
        <authorList>
            <person name="Bliznina A."/>
        </authorList>
    </citation>
    <scope>NUCLEOTIDE SEQUENCE [LARGE SCALE GENOMIC DNA]</scope>
</reference>
<dbReference type="Proteomes" id="UP001158576">
    <property type="component" value="Chromosome 1"/>
</dbReference>
<keyword evidence="5" id="KW-0539">Nucleus</keyword>
<dbReference type="PROSITE" id="PS00028">
    <property type="entry name" value="ZINC_FINGER_C2H2_1"/>
    <property type="match status" value="3"/>
</dbReference>
<dbReference type="SUPFAM" id="SSF57667">
    <property type="entry name" value="beta-beta-alpha zinc fingers"/>
    <property type="match status" value="2"/>
</dbReference>
<name>A0ABN7SP06_OIKDI</name>
<feature type="domain" description="C2H2-type" evidence="8">
    <location>
        <begin position="110"/>
        <end position="137"/>
    </location>
</feature>
<evidence type="ECO:0000313" key="10">
    <source>
        <dbReference type="Proteomes" id="UP001158576"/>
    </source>
</evidence>
<evidence type="ECO:0000256" key="6">
    <source>
        <dbReference type="PROSITE-ProRule" id="PRU00042"/>
    </source>
</evidence>
<feature type="region of interest" description="Disordered" evidence="7">
    <location>
        <begin position="154"/>
        <end position="175"/>
    </location>
</feature>
<feature type="domain" description="C2H2-type" evidence="8">
    <location>
        <begin position="138"/>
        <end position="166"/>
    </location>
</feature>
<protein>
    <submittedName>
        <fullName evidence="9">Oidioi.mRNA.OKI2018_I69.chr1.g108.t1.cds</fullName>
    </submittedName>
</protein>
<dbReference type="InterPro" id="IPR013087">
    <property type="entry name" value="Znf_C2H2_type"/>
</dbReference>
<accession>A0ABN7SP06</accession>
<keyword evidence="4" id="KW-0862">Zinc</keyword>
<feature type="region of interest" description="Disordered" evidence="7">
    <location>
        <begin position="337"/>
        <end position="366"/>
    </location>
</feature>
<keyword evidence="10" id="KW-1185">Reference proteome</keyword>
<feature type="region of interest" description="Disordered" evidence="7">
    <location>
        <begin position="21"/>
        <end position="53"/>
    </location>
</feature>
<dbReference type="InterPro" id="IPR036236">
    <property type="entry name" value="Znf_C2H2_sf"/>
</dbReference>
<dbReference type="Pfam" id="PF00096">
    <property type="entry name" value="zf-C2H2"/>
    <property type="match status" value="2"/>
</dbReference>
<feature type="domain" description="C2H2-type" evidence="8">
    <location>
        <begin position="82"/>
        <end position="109"/>
    </location>
</feature>
<dbReference type="PROSITE" id="PS50157">
    <property type="entry name" value="ZINC_FINGER_C2H2_2"/>
    <property type="match status" value="3"/>
</dbReference>
<dbReference type="PANTHER" id="PTHR23235">
    <property type="entry name" value="KRUEPPEL-LIKE TRANSCRIPTION FACTOR"/>
    <property type="match status" value="1"/>
</dbReference>
<organism evidence="9 10">
    <name type="scientific">Oikopleura dioica</name>
    <name type="common">Tunicate</name>
    <dbReference type="NCBI Taxonomy" id="34765"/>
    <lineage>
        <taxon>Eukaryota</taxon>
        <taxon>Metazoa</taxon>
        <taxon>Chordata</taxon>
        <taxon>Tunicata</taxon>
        <taxon>Appendicularia</taxon>
        <taxon>Copelata</taxon>
        <taxon>Oikopleuridae</taxon>
        <taxon>Oikopleura</taxon>
    </lineage>
</organism>
<evidence type="ECO:0000256" key="7">
    <source>
        <dbReference type="SAM" id="MobiDB-lite"/>
    </source>
</evidence>
<keyword evidence="1" id="KW-0479">Metal-binding</keyword>
<gene>
    <name evidence="9" type="ORF">OKIOD_LOCUS8873</name>
</gene>
<dbReference type="SMART" id="SM00355">
    <property type="entry name" value="ZnF_C2H2"/>
    <property type="match status" value="3"/>
</dbReference>
<feature type="compositionally biased region" description="Polar residues" evidence="7">
    <location>
        <begin position="39"/>
        <end position="48"/>
    </location>
</feature>
<evidence type="ECO:0000256" key="2">
    <source>
        <dbReference type="ARBA" id="ARBA00022737"/>
    </source>
</evidence>